<comment type="caution">
    <text evidence="9">The sequence shown here is derived from an EMBL/GenBank/DDBJ whole genome shotgun (WGS) entry which is preliminary data.</text>
</comment>
<evidence type="ECO:0000313" key="10">
    <source>
        <dbReference type="Proteomes" id="UP000469724"/>
    </source>
</evidence>
<dbReference type="Pfam" id="PF25917">
    <property type="entry name" value="BSH_RND"/>
    <property type="match status" value="1"/>
</dbReference>
<dbReference type="Pfam" id="PF25876">
    <property type="entry name" value="HH_MFP_RND"/>
    <property type="match status" value="1"/>
</dbReference>
<reference evidence="9 10" key="1">
    <citation type="submission" date="2020-02" db="EMBL/GenBank/DDBJ databases">
        <title>Comparative genomics of sulfur disproportionating microorganisms.</title>
        <authorList>
            <person name="Ward L.M."/>
            <person name="Bertran E."/>
            <person name="Johnston D.T."/>
        </authorList>
    </citation>
    <scope>NUCLEOTIDE SEQUENCE [LARGE SCALE GENOMIC DNA]</scope>
    <source>
        <strain evidence="9 10">DSM 3696</strain>
    </source>
</reference>
<dbReference type="RefSeq" id="WP_163301309.1">
    <property type="nucleotide sequence ID" value="NZ_JAAGRQ010000016.1"/>
</dbReference>
<evidence type="ECO:0000313" key="9">
    <source>
        <dbReference type="EMBL" id="NDY56257.1"/>
    </source>
</evidence>
<dbReference type="GO" id="GO:0046677">
    <property type="term" value="P:response to antibiotic"/>
    <property type="evidence" value="ECO:0007669"/>
    <property type="project" value="TreeGrafter"/>
</dbReference>
<comment type="similarity">
    <text evidence="2">Belongs to the membrane fusion protein (MFP) (TC 8.A.1) family.</text>
</comment>
<dbReference type="GO" id="GO:0005886">
    <property type="term" value="C:plasma membrane"/>
    <property type="evidence" value="ECO:0007669"/>
    <property type="project" value="UniProtKB-SubCell"/>
</dbReference>
<accession>A0A7K3NJH4</accession>
<dbReference type="AlphaFoldDB" id="A0A7K3NJH4"/>
<evidence type="ECO:0000256" key="1">
    <source>
        <dbReference type="ARBA" id="ARBA00004196"/>
    </source>
</evidence>
<gene>
    <name evidence="9" type="ORF">G3N56_05790</name>
</gene>
<evidence type="ECO:0000256" key="4">
    <source>
        <dbReference type="SAM" id="MobiDB-lite"/>
    </source>
</evidence>
<comment type="subcellular location">
    <subcellularLocation>
        <location evidence="1">Cell envelope</location>
    </subcellularLocation>
</comment>
<dbReference type="GO" id="GO:0022857">
    <property type="term" value="F:transmembrane transporter activity"/>
    <property type="evidence" value="ECO:0007669"/>
    <property type="project" value="InterPro"/>
</dbReference>
<dbReference type="Gene3D" id="2.40.420.20">
    <property type="match status" value="1"/>
</dbReference>
<sequence length="409" mass="44143">MKSRPLSGRIPVFRVALMMAVCCLFFSGCEKKPEQKAALQPVDVTVLQVATTSAPLNVDGVGHVYAYNTVKVRPQVTGYIKETFFVEGQEVKAGDRLVLIDPAPFQAKVDEAKATLLRDKATAEQNRRDWMRYKDLVEKAVISQEDYEKKRTDYQQAKEQVRMDEANLADAEISLSWCSIASPVDGVCSLQQIKTGNLVEENKDTILTVNQIRPINVQISVAEKDLPDLRSHAAMSQLPVKATFPGKDAPASTGVLTVINNAVDNTTGMITVQAEFSNENKALWPGQFVEASVVLAIQSDKILVPSDALMETQDGISAFVVSPQKTVEMRKVKVGRKIGTQTVIESGISPGDTLITSGQIKLFPGAPVNVITDKKYDDGPVPPAAATTQGQGTAAGGGQGAPDKDRQGS</sequence>
<organism evidence="9 10">
    <name type="scientific">Desulfolutivibrio sulfodismutans</name>
    <dbReference type="NCBI Taxonomy" id="63561"/>
    <lineage>
        <taxon>Bacteria</taxon>
        <taxon>Pseudomonadati</taxon>
        <taxon>Thermodesulfobacteriota</taxon>
        <taxon>Desulfovibrionia</taxon>
        <taxon>Desulfovibrionales</taxon>
        <taxon>Desulfovibrionaceae</taxon>
        <taxon>Desulfolutivibrio</taxon>
    </lineage>
</organism>
<dbReference type="Pfam" id="PF25944">
    <property type="entry name" value="Beta-barrel_RND"/>
    <property type="match status" value="1"/>
</dbReference>
<protein>
    <submittedName>
        <fullName evidence="9">Efflux RND transporter periplasmic adaptor subunit</fullName>
    </submittedName>
</protein>
<evidence type="ECO:0000259" key="6">
    <source>
        <dbReference type="Pfam" id="PF25917"/>
    </source>
</evidence>
<dbReference type="EMBL" id="JAAGRQ010000016">
    <property type="protein sequence ID" value="NDY56257.1"/>
    <property type="molecule type" value="Genomic_DNA"/>
</dbReference>
<feature type="domain" description="Multidrug resistance protein MdtA-like alpha-helical hairpin" evidence="5">
    <location>
        <begin position="110"/>
        <end position="177"/>
    </location>
</feature>
<feature type="coiled-coil region" evidence="3">
    <location>
        <begin position="144"/>
        <end position="174"/>
    </location>
</feature>
<feature type="region of interest" description="Disordered" evidence="4">
    <location>
        <begin position="373"/>
        <end position="409"/>
    </location>
</feature>
<feature type="domain" description="Multidrug resistance protein MdtA-like barrel-sandwich hybrid" evidence="6">
    <location>
        <begin position="68"/>
        <end position="209"/>
    </location>
</feature>
<proteinExistence type="inferred from homology"/>
<dbReference type="Proteomes" id="UP000469724">
    <property type="component" value="Unassembled WGS sequence"/>
</dbReference>
<feature type="domain" description="Multidrug resistance protein MdtA-like beta-barrel" evidence="7">
    <location>
        <begin position="214"/>
        <end position="294"/>
    </location>
</feature>
<dbReference type="Gene3D" id="2.40.50.100">
    <property type="match status" value="1"/>
</dbReference>
<dbReference type="InterPro" id="IPR058625">
    <property type="entry name" value="MdtA-like_BSH"/>
</dbReference>
<evidence type="ECO:0000259" key="5">
    <source>
        <dbReference type="Pfam" id="PF25876"/>
    </source>
</evidence>
<feature type="domain" description="Multidrug resistance protein MdtA-like C-terminal permuted SH3" evidence="8">
    <location>
        <begin position="302"/>
        <end position="358"/>
    </location>
</feature>
<evidence type="ECO:0000256" key="2">
    <source>
        <dbReference type="ARBA" id="ARBA00009477"/>
    </source>
</evidence>
<name>A0A7K3NJH4_9BACT</name>
<dbReference type="Pfam" id="PF25967">
    <property type="entry name" value="RND-MFP_C"/>
    <property type="match status" value="1"/>
</dbReference>
<dbReference type="InterPro" id="IPR058627">
    <property type="entry name" value="MdtA-like_C"/>
</dbReference>
<dbReference type="InterPro" id="IPR058624">
    <property type="entry name" value="MdtA-like_HH"/>
</dbReference>
<evidence type="ECO:0000256" key="3">
    <source>
        <dbReference type="SAM" id="Coils"/>
    </source>
</evidence>
<dbReference type="InterPro" id="IPR006143">
    <property type="entry name" value="RND_pump_MFP"/>
</dbReference>
<dbReference type="PROSITE" id="PS51257">
    <property type="entry name" value="PROKAR_LIPOPROTEIN"/>
    <property type="match status" value="1"/>
</dbReference>
<dbReference type="NCBIfam" id="TIGR01730">
    <property type="entry name" value="RND_mfp"/>
    <property type="match status" value="1"/>
</dbReference>
<dbReference type="Gene3D" id="2.40.30.170">
    <property type="match status" value="1"/>
</dbReference>
<evidence type="ECO:0000259" key="8">
    <source>
        <dbReference type="Pfam" id="PF25967"/>
    </source>
</evidence>
<dbReference type="Gene3D" id="1.10.287.470">
    <property type="entry name" value="Helix hairpin bin"/>
    <property type="match status" value="1"/>
</dbReference>
<evidence type="ECO:0000259" key="7">
    <source>
        <dbReference type="Pfam" id="PF25944"/>
    </source>
</evidence>
<keyword evidence="10" id="KW-1185">Reference proteome</keyword>
<dbReference type="PANTHER" id="PTHR30158">
    <property type="entry name" value="ACRA/E-RELATED COMPONENT OF DRUG EFFLUX TRANSPORTER"/>
    <property type="match status" value="1"/>
</dbReference>
<keyword evidence="3" id="KW-0175">Coiled coil</keyword>
<dbReference type="InterPro" id="IPR058626">
    <property type="entry name" value="MdtA-like_b-barrel"/>
</dbReference>
<dbReference type="SUPFAM" id="SSF111369">
    <property type="entry name" value="HlyD-like secretion proteins"/>
    <property type="match status" value="1"/>
</dbReference>